<feature type="compositionally biased region" description="Basic and acidic residues" evidence="1">
    <location>
        <begin position="57"/>
        <end position="70"/>
    </location>
</feature>
<comment type="caution">
    <text evidence="2">The sequence shown here is derived from an EMBL/GenBank/DDBJ whole genome shotgun (WGS) entry which is preliminary data.</text>
</comment>
<gene>
    <name evidence="2" type="ORF">CSSPJE1EN1_LOCUS26753</name>
</gene>
<feature type="compositionally biased region" description="Polar residues" evidence="1">
    <location>
        <begin position="395"/>
        <end position="406"/>
    </location>
</feature>
<organism evidence="2 3">
    <name type="scientific">Sphagnum jensenii</name>
    <dbReference type="NCBI Taxonomy" id="128206"/>
    <lineage>
        <taxon>Eukaryota</taxon>
        <taxon>Viridiplantae</taxon>
        <taxon>Streptophyta</taxon>
        <taxon>Embryophyta</taxon>
        <taxon>Bryophyta</taxon>
        <taxon>Sphagnophytina</taxon>
        <taxon>Sphagnopsida</taxon>
        <taxon>Sphagnales</taxon>
        <taxon>Sphagnaceae</taxon>
        <taxon>Sphagnum</taxon>
    </lineage>
</organism>
<feature type="compositionally biased region" description="Low complexity" evidence="1">
    <location>
        <begin position="222"/>
        <end position="243"/>
    </location>
</feature>
<evidence type="ECO:0000313" key="3">
    <source>
        <dbReference type="Proteomes" id="UP001497444"/>
    </source>
</evidence>
<evidence type="ECO:0000313" key="2">
    <source>
        <dbReference type="EMBL" id="CAK9251375.1"/>
    </source>
</evidence>
<keyword evidence="3" id="KW-1185">Reference proteome</keyword>
<feature type="compositionally biased region" description="Low complexity" evidence="1">
    <location>
        <begin position="414"/>
        <end position="427"/>
    </location>
</feature>
<accession>A0ABP0VAB6</accession>
<name>A0ABP0VAB6_9BRYO</name>
<sequence length="442" mass="47283">MNASENDLLLFESDSASHSQETGPINSNCNSHNNILASQNTSTISLPVKSLIKYIQHDPSSDSKHSHWSNDLDFPSDSPSNNAQNVNNLVNDTDGICQDGSNSNITIQITPIFSQMSQKSQNSMTSLNNILFPGATHDNVHTSSAKGSKRSKQALNIQVGGSLDNSVRPTMSLASPVRSSVTAAGTSLLTSVNSPFSPHSYTTAHIEQGASPYRASYNTNNTLNTSNTNNTNNTLNTSNNSSLDNYEDIRAANGEAEMNGSGGYQKTAAAADVTSPATPTHHVLAKKDCDMIESLLLSPEPKTNYYLANNGEVYNSTSSCIQNYIHNNSSNHINGYDHHYESSSDNSNVVLSLSKRKSNLSKLFLDVEIDTSDSAASASNTHHLNDHISHSISLNHENSSVVSGSGSAREGLRSSGSMTSMNNGSSGDLDVLSQFAEVCEDR</sequence>
<dbReference type="Proteomes" id="UP001497444">
    <property type="component" value="Unassembled WGS sequence"/>
</dbReference>
<proteinExistence type="predicted"/>
<feature type="region of interest" description="Disordered" evidence="1">
    <location>
        <begin position="395"/>
        <end position="428"/>
    </location>
</feature>
<reference evidence="2" key="1">
    <citation type="submission" date="2024-02" db="EMBL/GenBank/DDBJ databases">
        <authorList>
            <consortium name="ELIXIR-Norway"/>
            <consortium name="Elixir Norway"/>
        </authorList>
    </citation>
    <scope>NUCLEOTIDE SEQUENCE</scope>
</reference>
<evidence type="ECO:0000256" key="1">
    <source>
        <dbReference type="SAM" id="MobiDB-lite"/>
    </source>
</evidence>
<feature type="region of interest" description="Disordered" evidence="1">
    <location>
        <begin position="222"/>
        <end position="244"/>
    </location>
</feature>
<feature type="region of interest" description="Disordered" evidence="1">
    <location>
        <begin position="57"/>
        <end position="88"/>
    </location>
</feature>
<protein>
    <submittedName>
        <fullName evidence="2">Uncharacterized protein</fullName>
    </submittedName>
</protein>
<dbReference type="EMBL" id="CAXAQS010000370">
    <property type="protein sequence ID" value="CAK9251375.1"/>
    <property type="molecule type" value="Genomic_DNA"/>
</dbReference>